<dbReference type="EC" id="3.6.3.-" evidence="6"/>
<dbReference type="InterPro" id="IPR017871">
    <property type="entry name" value="ABC_transporter-like_CS"/>
</dbReference>
<evidence type="ECO:0000313" key="7">
    <source>
        <dbReference type="Proteomes" id="UP000322214"/>
    </source>
</evidence>
<dbReference type="AlphaFoldDB" id="A0A5B9PC40"/>
<keyword evidence="4 6" id="KW-0067">ATP-binding</keyword>
<dbReference type="SUPFAM" id="SSF52540">
    <property type="entry name" value="P-loop containing nucleoside triphosphate hydrolases"/>
    <property type="match status" value="1"/>
</dbReference>
<dbReference type="SMART" id="SM00382">
    <property type="entry name" value="AAA"/>
    <property type="match status" value="1"/>
</dbReference>
<dbReference type="PANTHER" id="PTHR43335">
    <property type="entry name" value="ABC TRANSPORTER, ATP-BINDING PROTEIN"/>
    <property type="match status" value="1"/>
</dbReference>
<evidence type="ECO:0000256" key="2">
    <source>
        <dbReference type="ARBA" id="ARBA00022448"/>
    </source>
</evidence>
<name>A0A5B9PC40_9BACT</name>
<dbReference type="InterPro" id="IPR027417">
    <property type="entry name" value="P-loop_NTPase"/>
</dbReference>
<protein>
    <submittedName>
        <fullName evidence="6">Putative ABC transporter ATP-binding protein YxlF</fullName>
        <ecNumber evidence="6">3.6.3.-</ecNumber>
    </submittedName>
</protein>
<dbReference type="CDD" id="cd03230">
    <property type="entry name" value="ABC_DR_subfamily_A"/>
    <property type="match status" value="1"/>
</dbReference>
<dbReference type="Proteomes" id="UP000322214">
    <property type="component" value="Chromosome"/>
</dbReference>
<evidence type="ECO:0000256" key="3">
    <source>
        <dbReference type="ARBA" id="ARBA00022741"/>
    </source>
</evidence>
<comment type="similarity">
    <text evidence="1">Belongs to the ABC transporter superfamily.</text>
</comment>
<dbReference type="InterPro" id="IPR003593">
    <property type="entry name" value="AAA+_ATPase"/>
</dbReference>
<organism evidence="6 7">
    <name type="scientific">Mariniblastus fucicola</name>
    <dbReference type="NCBI Taxonomy" id="980251"/>
    <lineage>
        <taxon>Bacteria</taxon>
        <taxon>Pseudomonadati</taxon>
        <taxon>Planctomycetota</taxon>
        <taxon>Planctomycetia</taxon>
        <taxon>Pirellulales</taxon>
        <taxon>Pirellulaceae</taxon>
        <taxon>Mariniblastus</taxon>
    </lineage>
</organism>
<sequence>MIELQQVTKLYGTVIGVNEISLSLEPGTYGLLGPNGSGKTTLINLILGQLKPTMGSVRLFGENPWRRSRLLRNVGHCPALEISYPRVTSLQWVTYMVQMHGFGFSEAQLRAKTALDKVKLTHVMNRPMVEYSLGMRQRAKLAQAIAHDPQLLILDEPFNGLDPVGRFEMTEFLREWGREGKSLVLASHILHEVEAVNPSFLLIYGSRLMASGSPEEVRRILANSPNTLVIRSSDSRKLVSLLSAECPLASVRFRSDDEIEVETESASEVCQTLTRIVSDQKISIHEVTSTDESLKALFSTLMRIHRGEMQKGAIN</sequence>
<gene>
    <name evidence="6" type="primary">yxlF_5</name>
    <name evidence="6" type="ORF">MFFC18_37280</name>
</gene>
<accession>A0A5B9PC40</accession>
<proteinExistence type="inferred from homology"/>
<dbReference type="PROSITE" id="PS50893">
    <property type="entry name" value="ABC_TRANSPORTER_2"/>
    <property type="match status" value="1"/>
</dbReference>
<keyword evidence="7" id="KW-1185">Reference proteome</keyword>
<feature type="domain" description="ABC transporter" evidence="5">
    <location>
        <begin position="2"/>
        <end position="230"/>
    </location>
</feature>
<evidence type="ECO:0000256" key="1">
    <source>
        <dbReference type="ARBA" id="ARBA00005417"/>
    </source>
</evidence>
<dbReference type="InterPro" id="IPR003439">
    <property type="entry name" value="ABC_transporter-like_ATP-bd"/>
</dbReference>
<reference evidence="6 7" key="1">
    <citation type="submission" date="2019-08" db="EMBL/GenBank/DDBJ databases">
        <title>Deep-cultivation of Planctomycetes and their phenomic and genomic characterization uncovers novel biology.</title>
        <authorList>
            <person name="Wiegand S."/>
            <person name="Jogler M."/>
            <person name="Boedeker C."/>
            <person name="Pinto D."/>
            <person name="Vollmers J."/>
            <person name="Rivas-Marin E."/>
            <person name="Kohn T."/>
            <person name="Peeters S.H."/>
            <person name="Heuer A."/>
            <person name="Rast P."/>
            <person name="Oberbeckmann S."/>
            <person name="Bunk B."/>
            <person name="Jeske O."/>
            <person name="Meyerdierks A."/>
            <person name="Storesund J.E."/>
            <person name="Kallscheuer N."/>
            <person name="Luecker S."/>
            <person name="Lage O.M."/>
            <person name="Pohl T."/>
            <person name="Merkel B.J."/>
            <person name="Hornburger P."/>
            <person name="Mueller R.-W."/>
            <person name="Bruemmer F."/>
            <person name="Labrenz M."/>
            <person name="Spormann A.M."/>
            <person name="Op den Camp H."/>
            <person name="Overmann J."/>
            <person name="Amann R."/>
            <person name="Jetten M.S.M."/>
            <person name="Mascher T."/>
            <person name="Medema M.H."/>
            <person name="Devos D.P."/>
            <person name="Kaster A.-K."/>
            <person name="Ovreas L."/>
            <person name="Rohde M."/>
            <person name="Galperin M.Y."/>
            <person name="Jogler C."/>
        </authorList>
    </citation>
    <scope>NUCLEOTIDE SEQUENCE [LARGE SCALE GENOMIC DNA]</scope>
    <source>
        <strain evidence="6 7">FC18</strain>
    </source>
</reference>
<evidence type="ECO:0000313" key="6">
    <source>
        <dbReference type="EMBL" id="QEG23824.1"/>
    </source>
</evidence>
<dbReference type="STRING" id="980251.GCA_001642875_00257"/>
<keyword evidence="6" id="KW-0378">Hydrolase</keyword>
<dbReference type="Pfam" id="PF00005">
    <property type="entry name" value="ABC_tran"/>
    <property type="match status" value="1"/>
</dbReference>
<dbReference type="GO" id="GO:0016887">
    <property type="term" value="F:ATP hydrolysis activity"/>
    <property type="evidence" value="ECO:0007669"/>
    <property type="project" value="InterPro"/>
</dbReference>
<evidence type="ECO:0000259" key="5">
    <source>
        <dbReference type="PROSITE" id="PS50893"/>
    </source>
</evidence>
<keyword evidence="2" id="KW-0813">Transport</keyword>
<dbReference type="RefSeq" id="WP_075083052.1">
    <property type="nucleotide sequence ID" value="NZ_CP042912.1"/>
</dbReference>
<dbReference type="Gene3D" id="3.40.50.300">
    <property type="entry name" value="P-loop containing nucleotide triphosphate hydrolases"/>
    <property type="match status" value="1"/>
</dbReference>
<dbReference type="EMBL" id="CP042912">
    <property type="protein sequence ID" value="QEG23824.1"/>
    <property type="molecule type" value="Genomic_DNA"/>
</dbReference>
<dbReference type="OrthoDB" id="9795548at2"/>
<dbReference type="KEGG" id="mff:MFFC18_37280"/>
<dbReference type="GO" id="GO:0005524">
    <property type="term" value="F:ATP binding"/>
    <property type="evidence" value="ECO:0007669"/>
    <property type="project" value="UniProtKB-KW"/>
</dbReference>
<dbReference type="PANTHER" id="PTHR43335:SF11">
    <property type="entry name" value="ABC TRANSPORTER RELATED"/>
    <property type="match status" value="1"/>
</dbReference>
<keyword evidence="3" id="KW-0547">Nucleotide-binding</keyword>
<dbReference type="PROSITE" id="PS00211">
    <property type="entry name" value="ABC_TRANSPORTER_1"/>
    <property type="match status" value="1"/>
</dbReference>
<evidence type="ECO:0000256" key="4">
    <source>
        <dbReference type="ARBA" id="ARBA00022840"/>
    </source>
</evidence>